<dbReference type="Proteomes" id="UP000183940">
    <property type="component" value="Unassembled WGS sequence"/>
</dbReference>
<protein>
    <submittedName>
        <fullName evidence="1">Uncharacterized protein</fullName>
    </submittedName>
</protein>
<dbReference type="EMBL" id="MLAW01000061">
    <property type="protein sequence ID" value="OJJ16909.1"/>
    <property type="molecule type" value="Genomic_DNA"/>
</dbReference>
<reference evidence="1" key="1">
    <citation type="submission" date="2016-10" db="EMBL/GenBank/DDBJ databases">
        <title>CRISPR-Cas defence system in Roseofilum reptotaenium: evidence of a bacteriophage-cyanobacterium arms race in the coral black band disease.</title>
        <authorList>
            <person name="Buerger P."/>
            <person name="Wood-Charlson E.M."/>
            <person name="Weynberg K.D."/>
            <person name="Willis B."/>
            <person name="Van Oppen M.J."/>
        </authorList>
    </citation>
    <scope>NUCLEOTIDE SEQUENCE [LARGE SCALE GENOMIC DNA]</scope>
    <source>
        <strain evidence="1">AO1-A</strain>
    </source>
</reference>
<organism evidence="1 2">
    <name type="scientific">Roseofilum reptotaenium AO1-A</name>
    <dbReference type="NCBI Taxonomy" id="1925591"/>
    <lineage>
        <taxon>Bacteria</taxon>
        <taxon>Bacillati</taxon>
        <taxon>Cyanobacteriota</taxon>
        <taxon>Cyanophyceae</taxon>
        <taxon>Desertifilales</taxon>
        <taxon>Desertifilaceae</taxon>
        <taxon>Roseofilum</taxon>
    </lineage>
</organism>
<dbReference type="STRING" id="1925591.BI308_23110"/>
<gene>
    <name evidence="1" type="ORF">BI308_23110</name>
</gene>
<dbReference type="AlphaFoldDB" id="A0A1L9QKL3"/>
<sequence length="134" mass="15879">MTIGGDAVESKKRFRKILKLLERARQAESKYLKNCRKRELQAYPWTKLNQRPCYPRRLASLADPLPIGLEIPFRCGEKFQSGFITGVVHFDGWKYQITVFDQKRIFSYWRTSEELIPEFYAAIDLCKELLEQEQ</sequence>
<proteinExistence type="predicted"/>
<comment type="caution">
    <text evidence="1">The sequence shown here is derived from an EMBL/GenBank/DDBJ whole genome shotgun (WGS) entry which is preliminary data.</text>
</comment>
<evidence type="ECO:0000313" key="1">
    <source>
        <dbReference type="EMBL" id="OJJ16909.1"/>
    </source>
</evidence>
<keyword evidence="2" id="KW-1185">Reference proteome</keyword>
<evidence type="ECO:0000313" key="2">
    <source>
        <dbReference type="Proteomes" id="UP000183940"/>
    </source>
</evidence>
<name>A0A1L9QKL3_9CYAN</name>
<accession>A0A1L9QKL3</accession>